<dbReference type="Pfam" id="PF02585">
    <property type="entry name" value="PIG-L"/>
    <property type="match status" value="1"/>
</dbReference>
<name>A0A1W6ZD87_9BORD</name>
<reference evidence="3 4" key="1">
    <citation type="submission" date="2017-05" db="EMBL/GenBank/DDBJ databases">
        <title>Complete and WGS of Bordetella genogroups.</title>
        <authorList>
            <person name="Spilker T."/>
            <person name="LiPuma J."/>
        </authorList>
    </citation>
    <scope>NUCLEOTIDE SEQUENCE [LARGE SCALE GENOMIC DNA]</scope>
    <source>
        <strain evidence="3 4">AU7206</strain>
    </source>
</reference>
<dbReference type="PANTHER" id="PTHR12993:SF11">
    <property type="entry name" value="N-ACETYLGLUCOSAMINYL-PHOSPHATIDYLINOSITOL DE-N-ACETYLASE"/>
    <property type="match status" value="1"/>
</dbReference>
<dbReference type="KEGG" id="bgm:CAL15_12425"/>
<dbReference type="STRING" id="463040.CAL15_12425"/>
<dbReference type="AlphaFoldDB" id="A0A1W6ZD87"/>
<organism evidence="3 4">
    <name type="scientific">Bordetella genomosp. 13</name>
    <dbReference type="NCBI Taxonomy" id="463040"/>
    <lineage>
        <taxon>Bacteria</taxon>
        <taxon>Pseudomonadati</taxon>
        <taxon>Pseudomonadota</taxon>
        <taxon>Betaproteobacteria</taxon>
        <taxon>Burkholderiales</taxon>
        <taxon>Alcaligenaceae</taxon>
        <taxon>Bordetella</taxon>
    </lineage>
</organism>
<evidence type="ECO:0000313" key="4">
    <source>
        <dbReference type="Proteomes" id="UP000194161"/>
    </source>
</evidence>
<feature type="signal peptide" evidence="1">
    <location>
        <begin position="1"/>
        <end position="31"/>
    </location>
</feature>
<dbReference type="PANTHER" id="PTHR12993">
    <property type="entry name" value="N-ACETYLGLUCOSAMINYL-PHOSPHATIDYLINOSITOL DE-N-ACETYLASE-RELATED"/>
    <property type="match status" value="1"/>
</dbReference>
<dbReference type="OrthoDB" id="6064917at2"/>
<dbReference type="Gene3D" id="2.120.10.70">
    <property type="entry name" value="Fucose-specific lectin"/>
    <property type="match status" value="1"/>
</dbReference>
<dbReference type="RefSeq" id="WP_086078874.1">
    <property type="nucleotide sequence ID" value="NZ_CP021111.1"/>
</dbReference>
<evidence type="ECO:0000259" key="2">
    <source>
        <dbReference type="Pfam" id="PF26607"/>
    </source>
</evidence>
<dbReference type="InterPro" id="IPR024078">
    <property type="entry name" value="LmbE-like_dom_sf"/>
</dbReference>
<dbReference type="Proteomes" id="UP000194161">
    <property type="component" value="Chromosome"/>
</dbReference>
<gene>
    <name evidence="3" type="ORF">CAL15_12425</name>
</gene>
<keyword evidence="1" id="KW-0732">Signal</keyword>
<dbReference type="SUPFAM" id="SSF102588">
    <property type="entry name" value="LmbE-like"/>
    <property type="match status" value="1"/>
</dbReference>
<proteinExistence type="predicted"/>
<feature type="domain" description="PLL-like beta propeller" evidence="2">
    <location>
        <begin position="340"/>
        <end position="520"/>
    </location>
</feature>
<sequence length="673" mass="72316">MSAAVALRRQFLLLILPCAAALCTVLSGAHAATPAPTLQACNGIKDMAFVAHLDDDLLFMNPDVASNIDAGGCVRVVYLTASDAGEGEGYMLGRERGVRAAYAYMARQPDLWQTDAAKAAGRTFTRFTLQGNPRIQLLHMRLKDPWLGKGWGSLTPLSQAESVPGRTADTLGPHYESYTRDALVQTLAALIRDYAPTTVRHLDDTISVPYTELCWRCAGHGHPDHIASARLVREAMLLAPGNYAEAGYVDYPSQERETNLAQAEIDHKSEIFRHYAWNDYHYCSGPKNCQEPAGPAAAWVRRAYYVSRHDMAPELYADPRAGLMVFAAGEANDAVNLWDSRQGRWTTLGGRTAGPLVSFSYPDSTAGVFARDTLGGLWVNKQNLDGTWKGWQAMAGGVRFSHLPAVAPRGEAAAVAMAHDGRYYWTAPAGVGADWHAWRPLPALADAMGSPAIARDAAGRFVVYAIDKAGHTYRTAQRATDPDAGWDAWQRLPAPAAGGGLAAISNAQGRIELYLRQRDTRRLLRMIEEPEDPARAKDAGTGNANGTRWSAPTDLGIEYVGKPAIGADERGNVVLSVLERAGGPLWLIEHGLPMRLQASANSLPAMRFVDGTLYLVARNAGLAQDYQVLARRGGKWSPATALGALPDGGGGPFGGAIPKVIATSSANALDAPN</sequence>
<dbReference type="InterPro" id="IPR003737">
    <property type="entry name" value="GlcNAc_PI_deacetylase-related"/>
</dbReference>
<evidence type="ECO:0000313" key="3">
    <source>
        <dbReference type="EMBL" id="ARP95110.1"/>
    </source>
</evidence>
<dbReference type="GO" id="GO:0016811">
    <property type="term" value="F:hydrolase activity, acting on carbon-nitrogen (but not peptide) bonds, in linear amides"/>
    <property type="evidence" value="ECO:0007669"/>
    <property type="project" value="TreeGrafter"/>
</dbReference>
<feature type="chain" id="PRO_5012800396" evidence="1">
    <location>
        <begin position="32"/>
        <end position="673"/>
    </location>
</feature>
<dbReference type="InterPro" id="IPR058502">
    <property type="entry name" value="PLL-like_beta-prop"/>
</dbReference>
<keyword evidence="4" id="KW-1185">Reference proteome</keyword>
<dbReference type="SUPFAM" id="SSF89372">
    <property type="entry name" value="Fucose-specific lectin"/>
    <property type="match status" value="1"/>
</dbReference>
<evidence type="ECO:0000256" key="1">
    <source>
        <dbReference type="SAM" id="SignalP"/>
    </source>
</evidence>
<dbReference type="Gene3D" id="3.40.50.10320">
    <property type="entry name" value="LmbE-like"/>
    <property type="match status" value="1"/>
</dbReference>
<dbReference type="EMBL" id="CP021111">
    <property type="protein sequence ID" value="ARP95110.1"/>
    <property type="molecule type" value="Genomic_DNA"/>
</dbReference>
<protein>
    <submittedName>
        <fullName evidence="3">GlcNAc-PI de-N-acetylase</fullName>
    </submittedName>
</protein>
<accession>A0A1W6ZD87</accession>
<dbReference type="Pfam" id="PF26607">
    <property type="entry name" value="DUF8189"/>
    <property type="match status" value="1"/>
</dbReference>